<evidence type="ECO:0000313" key="5">
    <source>
        <dbReference type="Proteomes" id="UP001597389"/>
    </source>
</evidence>
<dbReference type="PANTHER" id="PTHR42699:SF1">
    <property type="entry name" value="CYSTATHIONINE GAMMA-SYNTHASE-RELATED"/>
    <property type="match status" value="1"/>
</dbReference>
<comment type="cofactor">
    <cofactor evidence="1 3">
        <name>pyridoxal 5'-phosphate</name>
        <dbReference type="ChEBI" id="CHEBI:597326"/>
    </cofactor>
</comment>
<proteinExistence type="inferred from homology"/>
<dbReference type="InterPro" id="IPR051750">
    <property type="entry name" value="Trans-sulfuration_enzymes"/>
</dbReference>
<dbReference type="PANTHER" id="PTHR42699">
    <property type="match status" value="1"/>
</dbReference>
<organism evidence="4 5">
    <name type="scientific">Rubritalea tangerina</name>
    <dbReference type="NCBI Taxonomy" id="430798"/>
    <lineage>
        <taxon>Bacteria</taxon>
        <taxon>Pseudomonadati</taxon>
        <taxon>Verrucomicrobiota</taxon>
        <taxon>Verrucomicrobiia</taxon>
        <taxon>Verrucomicrobiales</taxon>
        <taxon>Rubritaleaceae</taxon>
        <taxon>Rubritalea</taxon>
    </lineage>
</organism>
<dbReference type="InterPro" id="IPR000277">
    <property type="entry name" value="Cys/Met-Metab_PyrdxlP-dep_enz"/>
</dbReference>
<dbReference type="InterPro" id="IPR015421">
    <property type="entry name" value="PyrdxlP-dep_Trfase_major"/>
</dbReference>
<sequence>MHGAMVEPKENLQMVDWAAHRTCKSGVVQYRFSALRDLMTSPAWQQEDLGAPLPDDRHAISVCLPTWDSVIGYEEGRDKVIKRLRCGYPRFFKHPLVERLFQQAAKQLAVESERVVIFPDKAAAQRALRFVEKRTGAAARIVSYDGLQALIVPEPVAPVAMEYWRYTGEIVSSRQAWDVLEGDGLWQYDTTELRERLAAYGGYQAGGVFIYESGMAGVYAVHRALTGMFAGKKTLQLDFPYVDVLKVQNHFGSGAVMLNDSQGESFDEALKRIREGEFAAVFCEVPSNPLLRSVDLERVHDACRDGGVPLVVDDTICSVYNVDVSRYADIVTTSLSKWISGKGDVLAGCVQLVETSPFYADLLGFFTDDCESGCRLYAADAAVLDENSKGFEARMSPVNTTSAALVEMLLEHPAVDKVWYPSVSTPEAYAQVKRERGGYGGLVSFTLKNEKKSAKVYDALELSKGPSLGTEFSLVCPYTLLAHYDELDWAEGCGVPAHLIRVSIGIEPSEQVLGAFRAALELA</sequence>
<evidence type="ECO:0000256" key="3">
    <source>
        <dbReference type="RuleBase" id="RU362118"/>
    </source>
</evidence>
<dbReference type="EMBL" id="JBHUJB010000031">
    <property type="protein sequence ID" value="MFD2158729.1"/>
    <property type="molecule type" value="Genomic_DNA"/>
</dbReference>
<comment type="similarity">
    <text evidence="3">Belongs to the trans-sulfuration enzymes family.</text>
</comment>
<dbReference type="SUPFAM" id="SSF53383">
    <property type="entry name" value="PLP-dependent transferases"/>
    <property type="match status" value="1"/>
</dbReference>
<comment type="caution">
    <text evidence="4">The sequence shown here is derived from an EMBL/GenBank/DDBJ whole genome shotgun (WGS) entry which is preliminary data.</text>
</comment>
<dbReference type="InterPro" id="IPR015424">
    <property type="entry name" value="PyrdxlP-dep_Trfase"/>
</dbReference>
<evidence type="ECO:0000313" key="4">
    <source>
        <dbReference type="EMBL" id="MFD2158729.1"/>
    </source>
</evidence>
<keyword evidence="2 3" id="KW-0663">Pyridoxal phosphate</keyword>
<dbReference type="Gene3D" id="3.90.1150.10">
    <property type="entry name" value="Aspartate Aminotransferase, domain 1"/>
    <property type="match status" value="1"/>
</dbReference>
<reference evidence="5" key="1">
    <citation type="journal article" date="2019" name="Int. J. Syst. Evol. Microbiol.">
        <title>The Global Catalogue of Microorganisms (GCM) 10K type strain sequencing project: providing services to taxonomists for standard genome sequencing and annotation.</title>
        <authorList>
            <consortium name="The Broad Institute Genomics Platform"/>
            <consortium name="The Broad Institute Genome Sequencing Center for Infectious Disease"/>
            <person name="Wu L."/>
            <person name="Ma J."/>
        </authorList>
    </citation>
    <scope>NUCLEOTIDE SEQUENCE [LARGE SCALE GENOMIC DNA]</scope>
    <source>
        <strain evidence="5">CCUG 57942</strain>
    </source>
</reference>
<dbReference type="GO" id="GO:0016740">
    <property type="term" value="F:transferase activity"/>
    <property type="evidence" value="ECO:0007669"/>
    <property type="project" value="UniProtKB-KW"/>
</dbReference>
<dbReference type="Gene3D" id="3.40.640.10">
    <property type="entry name" value="Type I PLP-dependent aspartate aminotransferase-like (Major domain)"/>
    <property type="match status" value="1"/>
</dbReference>
<evidence type="ECO:0000256" key="1">
    <source>
        <dbReference type="ARBA" id="ARBA00001933"/>
    </source>
</evidence>
<protein>
    <submittedName>
        <fullName evidence="4">PLP-dependent transferase</fullName>
    </submittedName>
</protein>
<keyword evidence="5" id="KW-1185">Reference proteome</keyword>
<keyword evidence="4" id="KW-0808">Transferase</keyword>
<dbReference type="RefSeq" id="WP_377177846.1">
    <property type="nucleotide sequence ID" value="NZ_JBHUJB010000031.1"/>
</dbReference>
<dbReference type="Pfam" id="PF01053">
    <property type="entry name" value="Cys_Met_Meta_PP"/>
    <property type="match status" value="1"/>
</dbReference>
<gene>
    <name evidence="4" type="ORF">ACFSW8_07465</name>
</gene>
<dbReference type="Proteomes" id="UP001597389">
    <property type="component" value="Unassembled WGS sequence"/>
</dbReference>
<name>A0ABW4ZA35_9BACT</name>
<evidence type="ECO:0000256" key="2">
    <source>
        <dbReference type="ARBA" id="ARBA00022898"/>
    </source>
</evidence>
<dbReference type="InterPro" id="IPR015422">
    <property type="entry name" value="PyrdxlP-dep_Trfase_small"/>
</dbReference>
<accession>A0ABW4ZA35</accession>